<dbReference type="InterPro" id="IPR036772">
    <property type="entry name" value="SRCR-like_dom_sf"/>
</dbReference>
<dbReference type="PROSITE" id="PS50287">
    <property type="entry name" value="SRCR_2"/>
    <property type="match status" value="1"/>
</dbReference>
<evidence type="ECO:0000313" key="5">
    <source>
        <dbReference type="Proteomes" id="UP001158576"/>
    </source>
</evidence>
<dbReference type="InterPro" id="IPR001190">
    <property type="entry name" value="SRCR"/>
</dbReference>
<evidence type="ECO:0000313" key="4">
    <source>
        <dbReference type="EMBL" id="CAG5111242.1"/>
    </source>
</evidence>
<name>A0ABN7T7A2_OIKDI</name>
<dbReference type="EMBL" id="OU015567">
    <property type="protein sequence ID" value="CAG5111242.1"/>
    <property type="molecule type" value="Genomic_DNA"/>
</dbReference>
<evidence type="ECO:0000259" key="3">
    <source>
        <dbReference type="PROSITE" id="PS50287"/>
    </source>
</evidence>
<dbReference type="Gene3D" id="3.10.250.10">
    <property type="entry name" value="SRCR-like domain"/>
    <property type="match status" value="1"/>
</dbReference>
<evidence type="ECO:0000256" key="1">
    <source>
        <dbReference type="ARBA" id="ARBA00023157"/>
    </source>
</evidence>
<sequence length="153" mass="17843">MMMSTFMSIMFYGQSAIENSKTKLHKWCAQAWAFRKNAATFLRRNGRRRNELFPHDILNFFEALVLSSTKLDFSKSQETYPIHFDCKGDEKSLDECETQKARPCECDLLEHTTDVFIECEGQREKKFKYSSAKRPPVLSFMTSEESISEGKLQ</sequence>
<accession>A0ABN7T7A2</accession>
<organism evidence="4 5">
    <name type="scientific">Oikopleura dioica</name>
    <name type="common">Tunicate</name>
    <dbReference type="NCBI Taxonomy" id="34765"/>
    <lineage>
        <taxon>Eukaryota</taxon>
        <taxon>Metazoa</taxon>
        <taxon>Chordata</taxon>
        <taxon>Tunicata</taxon>
        <taxon>Appendicularia</taxon>
        <taxon>Copelata</taxon>
        <taxon>Oikopleuridae</taxon>
        <taxon>Oikopleura</taxon>
    </lineage>
</organism>
<proteinExistence type="predicted"/>
<dbReference type="Proteomes" id="UP001158576">
    <property type="component" value="Chromosome 2"/>
</dbReference>
<feature type="disulfide bond" evidence="2">
    <location>
        <begin position="86"/>
        <end position="96"/>
    </location>
</feature>
<gene>
    <name evidence="4" type="ORF">OKIOD_LOCUS14334</name>
</gene>
<reference evidence="4 5" key="1">
    <citation type="submission" date="2021-04" db="EMBL/GenBank/DDBJ databases">
        <authorList>
            <person name="Bliznina A."/>
        </authorList>
    </citation>
    <scope>NUCLEOTIDE SEQUENCE [LARGE SCALE GENOMIC DNA]</scope>
</reference>
<feature type="domain" description="SRCR" evidence="3">
    <location>
        <begin position="83"/>
        <end position="120"/>
    </location>
</feature>
<protein>
    <submittedName>
        <fullName evidence="4">Oidioi.mRNA.OKI2018_I69.chr2.g5569.t1.cds</fullName>
    </submittedName>
</protein>
<keyword evidence="5" id="KW-1185">Reference proteome</keyword>
<keyword evidence="1 2" id="KW-1015">Disulfide bond</keyword>
<comment type="caution">
    <text evidence="2">Lacks conserved residue(s) required for the propagation of feature annotation.</text>
</comment>
<evidence type="ECO:0000256" key="2">
    <source>
        <dbReference type="PROSITE-ProRule" id="PRU00196"/>
    </source>
</evidence>